<evidence type="ECO:0000313" key="2">
    <source>
        <dbReference type="Proteomes" id="UP000250642"/>
    </source>
</evidence>
<organism evidence="1 2">
    <name type="scientific">Paenibacillus taichungensis</name>
    <dbReference type="NCBI Taxonomy" id="484184"/>
    <lineage>
        <taxon>Bacteria</taxon>
        <taxon>Bacillati</taxon>
        <taxon>Bacillota</taxon>
        <taxon>Bacilli</taxon>
        <taxon>Bacillales</taxon>
        <taxon>Paenibacillaceae</taxon>
        <taxon>Paenibacillus</taxon>
    </lineage>
</organism>
<dbReference type="InterPro" id="IPR029063">
    <property type="entry name" value="SAM-dependent_MTases_sf"/>
</dbReference>
<dbReference type="GO" id="GO:0008168">
    <property type="term" value="F:methyltransferase activity"/>
    <property type="evidence" value="ECO:0007669"/>
    <property type="project" value="UniProtKB-KW"/>
</dbReference>
<accession>A0A329QWF2</accession>
<keyword evidence="1" id="KW-0808">Transferase</keyword>
<dbReference type="EMBL" id="QEVW01000005">
    <property type="protein sequence ID" value="RAW16774.1"/>
    <property type="molecule type" value="Genomic_DNA"/>
</dbReference>
<evidence type="ECO:0000313" key="1">
    <source>
        <dbReference type="EMBL" id="RAW16774.1"/>
    </source>
</evidence>
<dbReference type="Proteomes" id="UP000250642">
    <property type="component" value="Unassembled WGS sequence"/>
</dbReference>
<sequence>MILNLKLIESFMEQQIRFNDNKSLFYNGGKSALGPSPRTLSWLLEYRAEVAKALERIFADGLLSHFTIKLADQGIRHFIHVNQFMQFTSKDKLQLAELYKDQFMRIWSLLQNERAEEEVLQQFFQKHYQQLKTFLIQTNGEDLFKKYTMDPHLFWVPCEEYSADLQVSWLGLDIEHLHPPVLDLGCGPQANLVHYLRSKKIEAYGMDRQVDELEDLPFLRRMGWMETSFEQEQWGTIISHLAFSNHFTHHHLKADGEPEVYAQKYMELLRALKPGGSFFYAPSVPFIESFVDQLPQYFVCRTWITPTQQMTRITRLD</sequence>
<dbReference type="AlphaFoldDB" id="A0A329QWF2"/>
<dbReference type="SUPFAM" id="SSF53335">
    <property type="entry name" value="S-adenosyl-L-methionine-dependent methyltransferases"/>
    <property type="match status" value="1"/>
</dbReference>
<dbReference type="GO" id="GO:0032259">
    <property type="term" value="P:methylation"/>
    <property type="evidence" value="ECO:0007669"/>
    <property type="project" value="UniProtKB-KW"/>
</dbReference>
<proteinExistence type="predicted"/>
<gene>
    <name evidence="1" type="ORF">DC345_06630</name>
</gene>
<dbReference type="RefSeq" id="WP_113052432.1">
    <property type="nucleotide sequence ID" value="NZ_QEVW01000005.1"/>
</dbReference>
<comment type="caution">
    <text evidence="1">The sequence shown here is derived from an EMBL/GenBank/DDBJ whole genome shotgun (WGS) entry which is preliminary data.</text>
</comment>
<dbReference type="CDD" id="cd02440">
    <property type="entry name" value="AdoMet_MTases"/>
    <property type="match status" value="1"/>
</dbReference>
<name>A0A329QWF2_9BACL</name>
<protein>
    <submittedName>
        <fullName evidence="1">Class I SAM-dependent methyltransferase</fullName>
    </submittedName>
</protein>
<dbReference type="Gene3D" id="3.40.50.150">
    <property type="entry name" value="Vaccinia Virus protein VP39"/>
    <property type="match status" value="1"/>
</dbReference>
<keyword evidence="1" id="KW-0489">Methyltransferase</keyword>
<reference evidence="1 2" key="1">
    <citation type="submission" date="2018-04" db="EMBL/GenBank/DDBJ databases">
        <title>Paenibacillus taichungensis Genome sequencing and assembly.</title>
        <authorList>
            <person name="Xu J."/>
            <person name="Rensing C."/>
            <person name="Mazhar H.S."/>
        </authorList>
    </citation>
    <scope>NUCLEOTIDE SEQUENCE [LARGE SCALE GENOMIC DNA]</scope>
    <source>
        <strain evidence="1 2">NC1</strain>
    </source>
</reference>